<dbReference type="PANTHER" id="PTHR12639">
    <property type="entry name" value="VITAMIN K-DEPENDENT GAMMA-CARBOXYLASE"/>
    <property type="match status" value="1"/>
</dbReference>
<dbReference type="KEGG" id="rml:FF011L_42740"/>
<dbReference type="EMBL" id="CP036262">
    <property type="protein sequence ID" value="QDS95478.1"/>
    <property type="molecule type" value="Genomic_DNA"/>
</dbReference>
<evidence type="ECO:0000256" key="4">
    <source>
        <dbReference type="ARBA" id="ARBA00023136"/>
    </source>
</evidence>
<dbReference type="Pfam" id="PF22777">
    <property type="entry name" value="VKGC_lumenal_dom"/>
    <property type="match status" value="1"/>
</dbReference>
<dbReference type="AlphaFoldDB" id="A0A517MKR9"/>
<keyword evidence="2 7" id="KW-0812">Transmembrane</keyword>
<evidence type="ECO:0000256" key="5">
    <source>
        <dbReference type="ARBA" id="ARBA00023157"/>
    </source>
</evidence>
<evidence type="ECO:0000256" key="2">
    <source>
        <dbReference type="ARBA" id="ARBA00022692"/>
    </source>
</evidence>
<dbReference type="GO" id="GO:0012505">
    <property type="term" value="C:endomembrane system"/>
    <property type="evidence" value="ECO:0007669"/>
    <property type="project" value="UniProtKB-SubCell"/>
</dbReference>
<reference evidence="9 10" key="1">
    <citation type="submission" date="2019-02" db="EMBL/GenBank/DDBJ databases">
        <title>Deep-cultivation of Planctomycetes and their phenomic and genomic characterization uncovers novel biology.</title>
        <authorList>
            <person name="Wiegand S."/>
            <person name="Jogler M."/>
            <person name="Boedeker C."/>
            <person name="Pinto D."/>
            <person name="Vollmers J."/>
            <person name="Rivas-Marin E."/>
            <person name="Kohn T."/>
            <person name="Peeters S.H."/>
            <person name="Heuer A."/>
            <person name="Rast P."/>
            <person name="Oberbeckmann S."/>
            <person name="Bunk B."/>
            <person name="Jeske O."/>
            <person name="Meyerdierks A."/>
            <person name="Storesund J.E."/>
            <person name="Kallscheuer N."/>
            <person name="Luecker S."/>
            <person name="Lage O.M."/>
            <person name="Pohl T."/>
            <person name="Merkel B.J."/>
            <person name="Hornburger P."/>
            <person name="Mueller R.-W."/>
            <person name="Bruemmer F."/>
            <person name="Labrenz M."/>
            <person name="Spormann A.M."/>
            <person name="Op den Camp H."/>
            <person name="Overmann J."/>
            <person name="Amann R."/>
            <person name="Jetten M.S.M."/>
            <person name="Mascher T."/>
            <person name="Medema M.H."/>
            <person name="Devos D.P."/>
            <person name="Kaster A.-K."/>
            <person name="Ovreas L."/>
            <person name="Rohde M."/>
            <person name="Galperin M.Y."/>
            <person name="Jogler C."/>
        </authorList>
    </citation>
    <scope>NUCLEOTIDE SEQUENCE [LARGE SCALE GENOMIC DNA]</scope>
    <source>
        <strain evidence="9 10">FF011L</strain>
    </source>
</reference>
<dbReference type="GO" id="GO:0008488">
    <property type="term" value="F:gamma-glutamyl carboxylase activity"/>
    <property type="evidence" value="ECO:0007669"/>
    <property type="project" value="InterPro"/>
</dbReference>
<feature type="transmembrane region" description="Helical" evidence="7">
    <location>
        <begin position="304"/>
        <end position="322"/>
    </location>
</feature>
<dbReference type="OrthoDB" id="341137at2"/>
<evidence type="ECO:0000313" key="10">
    <source>
        <dbReference type="Proteomes" id="UP000320672"/>
    </source>
</evidence>
<keyword evidence="4 7" id="KW-0472">Membrane</keyword>
<keyword evidence="10" id="KW-1185">Reference proteome</keyword>
<evidence type="ECO:0000313" key="9">
    <source>
        <dbReference type="EMBL" id="QDS95478.1"/>
    </source>
</evidence>
<dbReference type="InterPro" id="IPR011020">
    <property type="entry name" value="HTTM-like"/>
</dbReference>
<evidence type="ECO:0000256" key="3">
    <source>
        <dbReference type="ARBA" id="ARBA00022989"/>
    </source>
</evidence>
<dbReference type="InterPro" id="IPR007782">
    <property type="entry name" value="VKG_COase"/>
</dbReference>
<organism evidence="9 10">
    <name type="scientific">Roseimaritima multifibrata</name>
    <dbReference type="NCBI Taxonomy" id="1930274"/>
    <lineage>
        <taxon>Bacteria</taxon>
        <taxon>Pseudomonadati</taxon>
        <taxon>Planctomycetota</taxon>
        <taxon>Planctomycetia</taxon>
        <taxon>Pirellulales</taxon>
        <taxon>Pirellulaceae</taxon>
        <taxon>Roseimaritima</taxon>
    </lineage>
</organism>
<feature type="transmembrane region" description="Helical" evidence="7">
    <location>
        <begin position="161"/>
        <end position="183"/>
    </location>
</feature>
<proteinExistence type="predicted"/>
<evidence type="ECO:0000256" key="7">
    <source>
        <dbReference type="SAM" id="Phobius"/>
    </source>
</evidence>
<evidence type="ECO:0000256" key="1">
    <source>
        <dbReference type="ARBA" id="ARBA00004127"/>
    </source>
</evidence>
<dbReference type="Proteomes" id="UP000320672">
    <property type="component" value="Chromosome"/>
</dbReference>
<protein>
    <submittedName>
        <fullName evidence="9">Vitamin K-dependent gamma-carboxylase</fullName>
    </submittedName>
</protein>
<feature type="domain" description="HTTM-like" evidence="8">
    <location>
        <begin position="20"/>
        <end position="279"/>
    </location>
</feature>
<sequence length="502" mass="57581">MKPQPASNCSTWRNFLVACFRPVDAASAILFRILFAALAAGWAWNYLASGRVTQLYVDPQFHFTYAGFQWVHPWSGDGMYLHFIALMGLAMMILTGCFYRVACLLFALGFTYVFLLERTNYQNHYYLILLLSWTLPWLPLNRMLSVDAYRRPQIASQSIPAWALLALRFHIALPYLFGGIAKWTSDWMLGQPMEMFLSTKADLPVIGTWLAIPGVGIWMSWCGMFFDLAIVPGLLFSRTRKYAFLLCIGFHLTNAVLFSIHIFPWLMIAGSTIFFRPDWPRRFLSAEPVTLSQKSTWRGSTGQWVALGLVIIYAGFQVIWPLRSRIHSEPTSWTERGHLFSWRMMLRAKEVGIGFALRDPATEAVVNVDHMQFLSTEQSEKFARDPNLILQMAHFIADKFEQEMRRRPQIYAFALVSLNGRKPQLMIDPNTDLASLQRNTSIGPEGFVTLHEPLRSPAWDIPIDQWRNHVDLPEIKFLQRMSNISPTVNLAGTHSLQTIEKD</sequence>
<evidence type="ECO:0000256" key="6">
    <source>
        <dbReference type="ARBA" id="ARBA00023239"/>
    </source>
</evidence>
<gene>
    <name evidence="9" type="ORF">FF011L_42740</name>
</gene>
<keyword evidence="5" id="KW-1015">Disulfide bond</keyword>
<accession>A0A517MKR9</accession>
<feature type="transmembrane region" description="Helical" evidence="7">
    <location>
        <begin position="25"/>
        <end position="47"/>
    </location>
</feature>
<dbReference type="GO" id="GO:0019842">
    <property type="term" value="F:vitamin binding"/>
    <property type="evidence" value="ECO:0007669"/>
    <property type="project" value="TreeGrafter"/>
</dbReference>
<comment type="subcellular location">
    <subcellularLocation>
        <location evidence="1">Endomembrane system</location>
        <topology evidence="1">Multi-pass membrane protein</topology>
    </subcellularLocation>
</comment>
<feature type="transmembrane region" description="Helical" evidence="7">
    <location>
        <begin position="242"/>
        <end position="275"/>
    </location>
</feature>
<keyword evidence="3 7" id="KW-1133">Transmembrane helix</keyword>
<name>A0A517MKR9_9BACT</name>
<keyword evidence="6" id="KW-0456">Lyase</keyword>
<dbReference type="InterPro" id="IPR053934">
    <property type="entry name" value="HTTM_dom"/>
</dbReference>
<feature type="transmembrane region" description="Helical" evidence="7">
    <location>
        <begin position="203"/>
        <end position="230"/>
    </location>
</feature>
<dbReference type="Pfam" id="PF05090">
    <property type="entry name" value="HTTM"/>
    <property type="match status" value="1"/>
</dbReference>
<dbReference type="RefSeq" id="WP_145353641.1">
    <property type="nucleotide sequence ID" value="NZ_CP036262.1"/>
</dbReference>
<feature type="transmembrane region" description="Helical" evidence="7">
    <location>
        <begin position="83"/>
        <end position="112"/>
    </location>
</feature>
<dbReference type="PANTHER" id="PTHR12639:SF7">
    <property type="entry name" value="HTTM DOMAIN-CONTAINING PROTEIN"/>
    <property type="match status" value="1"/>
</dbReference>
<dbReference type="SMART" id="SM00752">
    <property type="entry name" value="HTTM"/>
    <property type="match status" value="1"/>
</dbReference>
<evidence type="ECO:0000259" key="8">
    <source>
        <dbReference type="SMART" id="SM00752"/>
    </source>
</evidence>
<dbReference type="InterPro" id="IPR053935">
    <property type="entry name" value="VKGC_lumenal_dom"/>
</dbReference>